<comment type="caution">
    <text evidence="1">The sequence shown here is derived from an EMBL/GenBank/DDBJ whole genome shotgun (WGS) entry which is preliminary data.</text>
</comment>
<dbReference type="EMBL" id="MU796912">
    <property type="protein sequence ID" value="KAJ3803722.1"/>
    <property type="molecule type" value="Genomic_DNA"/>
</dbReference>
<organism evidence="1 2">
    <name type="scientific">Lentinula aff. lateritia</name>
    <dbReference type="NCBI Taxonomy" id="2804960"/>
    <lineage>
        <taxon>Eukaryota</taxon>
        <taxon>Fungi</taxon>
        <taxon>Dikarya</taxon>
        <taxon>Basidiomycota</taxon>
        <taxon>Agaricomycotina</taxon>
        <taxon>Agaricomycetes</taxon>
        <taxon>Agaricomycetidae</taxon>
        <taxon>Agaricales</taxon>
        <taxon>Marasmiineae</taxon>
        <taxon>Omphalotaceae</taxon>
        <taxon>Lentinula</taxon>
    </lineage>
</organism>
<reference evidence="1" key="1">
    <citation type="submission" date="2022-09" db="EMBL/GenBank/DDBJ databases">
        <title>A Global Phylogenomic Analysis of the Shiitake Genus Lentinula.</title>
        <authorList>
            <consortium name="DOE Joint Genome Institute"/>
            <person name="Sierra-Patev S."/>
            <person name="Min B."/>
            <person name="Naranjo-Ortiz M."/>
            <person name="Looney B."/>
            <person name="Konkel Z."/>
            <person name="Slot J.C."/>
            <person name="Sakamoto Y."/>
            <person name="Steenwyk J.L."/>
            <person name="Rokas A."/>
            <person name="Carro J."/>
            <person name="Camarero S."/>
            <person name="Ferreira P."/>
            <person name="Molpeceres G."/>
            <person name="Ruiz-Duenas F.J."/>
            <person name="Serrano A."/>
            <person name="Henrissat B."/>
            <person name="Drula E."/>
            <person name="Hughes K.W."/>
            <person name="Mata J.L."/>
            <person name="Ishikawa N.K."/>
            <person name="Vargas-Isla R."/>
            <person name="Ushijima S."/>
            <person name="Smith C.A."/>
            <person name="Ahrendt S."/>
            <person name="Andreopoulos W."/>
            <person name="He G."/>
            <person name="Labutti K."/>
            <person name="Lipzen A."/>
            <person name="Ng V."/>
            <person name="Riley R."/>
            <person name="Sandor L."/>
            <person name="Barry K."/>
            <person name="Martinez A.T."/>
            <person name="Xiao Y."/>
            <person name="Gibbons J.G."/>
            <person name="Terashima K."/>
            <person name="Grigoriev I.V."/>
            <person name="Hibbett D.S."/>
        </authorList>
    </citation>
    <scope>NUCLEOTIDE SEQUENCE</scope>
    <source>
        <strain evidence="1">TMI1499</strain>
    </source>
</reference>
<name>A0ACC1TGF9_9AGAR</name>
<gene>
    <name evidence="1" type="ORF">F5876DRAFT_71222</name>
</gene>
<sequence length="233" mass="26567">MLLPRESINALLKAWKYFIDDPEALIFEFLDVVNQNTLAGSTKYNFQMCYVDALTEEIQENKELPDLQLVTVCGVAPHVFNTDVWKELAILSDPRWSNLKQSYNIELMGPDTVAATYLNSTSVTKLAKELLMLFTTSQYNWYYNKIKLVKGNFGDSSDESENNEEDEEEQSEGEKEAKMLKKQGHKKQAILSASHIVVNENEINLTSLALLAMISDELQTPQSQSWLLVLLNY</sequence>
<evidence type="ECO:0000313" key="2">
    <source>
        <dbReference type="Proteomes" id="UP001163835"/>
    </source>
</evidence>
<proteinExistence type="predicted"/>
<protein>
    <submittedName>
        <fullName evidence="1">Uncharacterized protein</fullName>
    </submittedName>
</protein>
<keyword evidence="2" id="KW-1185">Reference proteome</keyword>
<evidence type="ECO:0000313" key="1">
    <source>
        <dbReference type="EMBL" id="KAJ3803722.1"/>
    </source>
</evidence>
<dbReference type="Proteomes" id="UP001163835">
    <property type="component" value="Unassembled WGS sequence"/>
</dbReference>
<accession>A0ACC1TGF9</accession>